<proteinExistence type="inferred from homology"/>
<dbReference type="PANTHER" id="PTHR16821">
    <property type="entry name" value="FRATAXIN"/>
    <property type="match status" value="1"/>
</dbReference>
<name>A0ABX7QZG6_9GAMM</name>
<dbReference type="Pfam" id="PF01491">
    <property type="entry name" value="Frataxin_Cyay"/>
    <property type="match status" value="1"/>
</dbReference>
<dbReference type="Proteomes" id="UP000663207">
    <property type="component" value="Chromosome"/>
</dbReference>
<dbReference type="SUPFAM" id="SSF55387">
    <property type="entry name" value="Frataxin/Nqo15-like"/>
    <property type="match status" value="1"/>
</dbReference>
<dbReference type="RefSeq" id="WP_207380222.1">
    <property type="nucleotide sequence ID" value="NZ_CP071502.1"/>
</dbReference>
<evidence type="ECO:0000256" key="3">
    <source>
        <dbReference type="ARBA" id="ARBA00023004"/>
    </source>
</evidence>
<comment type="function">
    <text evidence="4">Involved in iron-sulfur (Fe-S) cluster assembly. May act as a regulator of Fe-S biogenesis.</text>
</comment>
<dbReference type="InterPro" id="IPR020895">
    <property type="entry name" value="Frataxin_CS"/>
</dbReference>
<reference evidence="5 6" key="1">
    <citation type="submission" date="2021-03" db="EMBL/GenBank/DDBJ databases">
        <title>Novel species identification of genus Shewanella.</title>
        <authorList>
            <person name="Liu G."/>
            <person name="Zhang Q."/>
        </authorList>
    </citation>
    <scope>NUCLEOTIDE SEQUENCE [LARGE SCALE GENOMIC DNA]</scope>
    <source>
        <strain evidence="5 6">FJAT-52962</strain>
    </source>
</reference>
<keyword evidence="6" id="KW-1185">Reference proteome</keyword>
<dbReference type="Gene3D" id="3.30.920.10">
    <property type="entry name" value="Frataxin/CyaY"/>
    <property type="match status" value="1"/>
</dbReference>
<dbReference type="PROSITE" id="PS50810">
    <property type="entry name" value="FRATAXIN_2"/>
    <property type="match status" value="1"/>
</dbReference>
<dbReference type="NCBIfam" id="TIGR03421">
    <property type="entry name" value="FeS_CyaY"/>
    <property type="match status" value="1"/>
</dbReference>
<evidence type="ECO:0000256" key="2">
    <source>
        <dbReference type="ARBA" id="ARBA00022723"/>
    </source>
</evidence>
<dbReference type="InterPro" id="IPR036524">
    <property type="entry name" value="Frataxin/CyaY_sf"/>
</dbReference>
<evidence type="ECO:0000313" key="6">
    <source>
        <dbReference type="Proteomes" id="UP000663207"/>
    </source>
</evidence>
<dbReference type="InterPro" id="IPR002908">
    <property type="entry name" value="Frataxin/CyaY"/>
</dbReference>
<protein>
    <recommendedName>
        <fullName evidence="4">Iron-sulfur cluster assembly protein CyaY</fullName>
    </recommendedName>
</protein>
<dbReference type="HAMAP" id="MF_00142">
    <property type="entry name" value="CyaY"/>
    <property type="match status" value="1"/>
</dbReference>
<dbReference type="PANTHER" id="PTHR16821:SF2">
    <property type="entry name" value="FRATAXIN, MITOCHONDRIAL"/>
    <property type="match status" value="1"/>
</dbReference>
<dbReference type="SMART" id="SM01219">
    <property type="entry name" value="Frataxin_Cyay"/>
    <property type="match status" value="1"/>
</dbReference>
<dbReference type="EMBL" id="CP071502">
    <property type="protein sequence ID" value="QSX36933.1"/>
    <property type="molecule type" value="Genomic_DNA"/>
</dbReference>
<evidence type="ECO:0000256" key="4">
    <source>
        <dbReference type="HAMAP-Rule" id="MF_00142"/>
    </source>
</evidence>
<organism evidence="5 6">
    <name type="scientific">Shewanella sedimentimangrovi</name>
    <dbReference type="NCBI Taxonomy" id="2814293"/>
    <lineage>
        <taxon>Bacteria</taxon>
        <taxon>Pseudomonadati</taxon>
        <taxon>Pseudomonadota</taxon>
        <taxon>Gammaproteobacteria</taxon>
        <taxon>Alteromonadales</taxon>
        <taxon>Shewanellaceae</taxon>
        <taxon>Shewanella</taxon>
    </lineage>
</organism>
<gene>
    <name evidence="4 5" type="primary">cyaY</name>
    <name evidence="5" type="ORF">JYB85_16965</name>
</gene>
<dbReference type="PROSITE" id="PS01344">
    <property type="entry name" value="FRATAXIN_1"/>
    <property type="match status" value="1"/>
</dbReference>
<keyword evidence="2 4" id="KW-0479">Metal-binding</keyword>
<comment type="similarity">
    <text evidence="1 4">Belongs to the frataxin family.</text>
</comment>
<evidence type="ECO:0000313" key="5">
    <source>
        <dbReference type="EMBL" id="QSX36933.1"/>
    </source>
</evidence>
<keyword evidence="3 4" id="KW-0408">Iron</keyword>
<evidence type="ECO:0000256" key="1">
    <source>
        <dbReference type="ARBA" id="ARBA00008183"/>
    </source>
</evidence>
<sequence length="110" mass="12435">MSMTDSEFHQKADEMFHIIENAIEDAIDSQGADVDVDASHGALQLEFDDGSVIVINKQEPLHEIWMATRFGGFHFACIDGDWIDQRNGGLEFMSFVRESIKRQSGIDVSW</sequence>
<accession>A0ABX7QZG6</accession>
<dbReference type="InterPro" id="IPR047584">
    <property type="entry name" value="CyaY"/>
</dbReference>